<feature type="domain" description="Rab-GAP TBC" evidence="3">
    <location>
        <begin position="81"/>
        <end position="217"/>
    </location>
</feature>
<dbReference type="PANTHER" id="PTHR47219:SF10">
    <property type="entry name" value="GROWTH HORMONE-REGULATED TBC PROTEIN 1"/>
    <property type="match status" value="1"/>
</dbReference>
<accession>F6SL18</accession>
<dbReference type="GO" id="GO:0005096">
    <property type="term" value="F:GTPase activator activity"/>
    <property type="evidence" value="ECO:0007669"/>
    <property type="project" value="UniProtKB-KW"/>
</dbReference>
<dbReference type="Proteomes" id="UP000008144">
    <property type="component" value="Chromosome 1"/>
</dbReference>
<organism evidence="4 5">
    <name type="scientific">Ciona intestinalis</name>
    <name type="common">Transparent sea squirt</name>
    <name type="synonym">Ascidia intestinalis</name>
    <dbReference type="NCBI Taxonomy" id="7719"/>
    <lineage>
        <taxon>Eukaryota</taxon>
        <taxon>Metazoa</taxon>
        <taxon>Chordata</taxon>
        <taxon>Tunicata</taxon>
        <taxon>Ascidiacea</taxon>
        <taxon>Phlebobranchia</taxon>
        <taxon>Cionidae</taxon>
        <taxon>Ciona</taxon>
    </lineage>
</organism>
<dbReference type="AlphaFoldDB" id="F6SL18"/>
<dbReference type="Gene3D" id="1.10.8.270">
    <property type="entry name" value="putative rabgap domain of human tbc1 domain family member 14 like domains"/>
    <property type="match status" value="1"/>
</dbReference>
<evidence type="ECO:0000256" key="1">
    <source>
        <dbReference type="ARBA" id="ARBA00022468"/>
    </source>
</evidence>
<reference evidence="4" key="4">
    <citation type="submission" date="2025-09" db="UniProtKB">
        <authorList>
            <consortium name="Ensembl"/>
        </authorList>
    </citation>
    <scope>IDENTIFICATION</scope>
</reference>
<dbReference type="SMART" id="SM00164">
    <property type="entry name" value="TBC"/>
    <property type="match status" value="1"/>
</dbReference>
<evidence type="ECO:0000259" key="3">
    <source>
        <dbReference type="PROSITE" id="PS50086"/>
    </source>
</evidence>
<evidence type="ECO:0000256" key="2">
    <source>
        <dbReference type="ARBA" id="ARBA00043879"/>
    </source>
</evidence>
<reference evidence="4" key="2">
    <citation type="journal article" date="2008" name="Genome Biol.">
        <title>Improved genome assembly and evidence-based global gene model set for the chordate Ciona intestinalis: new insight into intron and operon populations.</title>
        <authorList>
            <person name="Satou Y."/>
            <person name="Mineta K."/>
            <person name="Ogasawara M."/>
            <person name="Sasakura Y."/>
            <person name="Shoguchi E."/>
            <person name="Ueno K."/>
            <person name="Yamada L."/>
            <person name="Matsumoto J."/>
            <person name="Wasserscheid J."/>
            <person name="Dewar K."/>
            <person name="Wiley G.B."/>
            <person name="Macmil S.L."/>
            <person name="Roe B.A."/>
            <person name="Zeller R.W."/>
            <person name="Hastings K.E."/>
            <person name="Lemaire P."/>
            <person name="Lindquist E."/>
            <person name="Endo T."/>
            <person name="Hotta K."/>
            <person name="Inaba K."/>
        </authorList>
    </citation>
    <scope>NUCLEOTIDE SEQUENCE [LARGE SCALE GENOMIC DNA]</scope>
    <source>
        <strain evidence="4">wild type</strain>
    </source>
</reference>
<protein>
    <recommendedName>
        <fullName evidence="3">Rab-GAP TBC domain-containing protein</fullName>
    </recommendedName>
</protein>
<dbReference type="SUPFAM" id="SSF47923">
    <property type="entry name" value="Ypt/Rab-GAP domain of gyp1p"/>
    <property type="match status" value="1"/>
</dbReference>
<dbReference type="PANTHER" id="PTHR47219">
    <property type="entry name" value="RAB GTPASE-ACTIVATING PROTEIN 1-LIKE"/>
    <property type="match status" value="1"/>
</dbReference>
<dbReference type="HOGENOM" id="CLU_102585_0_0_1"/>
<evidence type="ECO:0000313" key="5">
    <source>
        <dbReference type="Proteomes" id="UP000008144"/>
    </source>
</evidence>
<keyword evidence="5" id="KW-1185">Reference proteome</keyword>
<dbReference type="OMA" id="NSAVECT"/>
<evidence type="ECO:0000313" key="4">
    <source>
        <dbReference type="Ensembl" id="ENSCINP00000010603.3"/>
    </source>
</evidence>
<dbReference type="InterPro" id="IPR000195">
    <property type="entry name" value="Rab-GAP-TBC_dom"/>
</dbReference>
<comment type="function">
    <text evidence="2">May act as a GTPase-activating protein for Rab family protein(s).</text>
</comment>
<dbReference type="EMBL" id="EAAA01000154">
    <property type="status" value="NOT_ANNOTATED_CDS"/>
    <property type="molecule type" value="Genomic_DNA"/>
</dbReference>
<reference evidence="4" key="3">
    <citation type="submission" date="2025-08" db="UniProtKB">
        <authorList>
            <consortium name="Ensembl"/>
        </authorList>
    </citation>
    <scope>IDENTIFICATION</scope>
</reference>
<dbReference type="GeneTree" id="ENSGT00940000170581"/>
<dbReference type="InterPro" id="IPR035969">
    <property type="entry name" value="Rab-GAP_TBC_sf"/>
</dbReference>
<sequence>MQNTAVNMNGKNTSTVGKLSKVDPHGFERGDDFDYATYEQFESEYLTVLAHRTMRWDKMMKNGTKMKITDGGAVKRFCRKGIPSSYRPMVWMNLSGAQEKMGNSLDLYEKLLETGCSNDLELIELIKTDLDRTFPDNVYFNSKMGDDKRQSLYNILLAYGRRSPEVGYCQGINYVAALILLVVKDEEKSFWLLSTLLDDILPHYYTKSMVSLRAEFK</sequence>
<dbReference type="PROSITE" id="PS50086">
    <property type="entry name" value="TBC_RABGAP"/>
    <property type="match status" value="1"/>
</dbReference>
<reference evidence="5" key="1">
    <citation type="journal article" date="2002" name="Science">
        <title>The draft genome of Ciona intestinalis: insights into chordate and vertebrate origins.</title>
        <authorList>
            <person name="Dehal P."/>
            <person name="Satou Y."/>
            <person name="Campbell R.K."/>
            <person name="Chapman J."/>
            <person name="Degnan B."/>
            <person name="De Tomaso A."/>
            <person name="Davidson B."/>
            <person name="Di Gregorio A."/>
            <person name="Gelpke M."/>
            <person name="Goodstein D.M."/>
            <person name="Harafuji N."/>
            <person name="Hastings K.E."/>
            <person name="Ho I."/>
            <person name="Hotta K."/>
            <person name="Huang W."/>
            <person name="Kawashima T."/>
            <person name="Lemaire P."/>
            <person name="Martinez D."/>
            <person name="Meinertzhagen I.A."/>
            <person name="Necula S."/>
            <person name="Nonaka M."/>
            <person name="Putnam N."/>
            <person name="Rash S."/>
            <person name="Saiga H."/>
            <person name="Satake M."/>
            <person name="Terry A."/>
            <person name="Yamada L."/>
            <person name="Wang H.G."/>
            <person name="Awazu S."/>
            <person name="Azumi K."/>
            <person name="Boore J."/>
            <person name="Branno M."/>
            <person name="Chin-Bow S."/>
            <person name="DeSantis R."/>
            <person name="Doyle S."/>
            <person name="Francino P."/>
            <person name="Keys D.N."/>
            <person name="Haga S."/>
            <person name="Hayashi H."/>
            <person name="Hino K."/>
            <person name="Imai K.S."/>
            <person name="Inaba K."/>
            <person name="Kano S."/>
            <person name="Kobayashi K."/>
            <person name="Kobayashi M."/>
            <person name="Lee B.I."/>
            <person name="Makabe K.W."/>
            <person name="Manohar C."/>
            <person name="Matassi G."/>
            <person name="Medina M."/>
            <person name="Mochizuki Y."/>
            <person name="Mount S."/>
            <person name="Morishita T."/>
            <person name="Miura S."/>
            <person name="Nakayama A."/>
            <person name="Nishizaka S."/>
            <person name="Nomoto H."/>
            <person name="Ohta F."/>
            <person name="Oishi K."/>
            <person name="Rigoutsos I."/>
            <person name="Sano M."/>
            <person name="Sasaki A."/>
            <person name="Sasakura Y."/>
            <person name="Shoguchi E."/>
            <person name="Shin-i T."/>
            <person name="Spagnuolo A."/>
            <person name="Stainier D."/>
            <person name="Suzuki M.M."/>
            <person name="Tassy O."/>
            <person name="Takatori N."/>
            <person name="Tokuoka M."/>
            <person name="Yagi K."/>
            <person name="Yoshizaki F."/>
            <person name="Wada S."/>
            <person name="Zhang C."/>
            <person name="Hyatt P.D."/>
            <person name="Larimer F."/>
            <person name="Detter C."/>
            <person name="Doggett N."/>
            <person name="Glavina T."/>
            <person name="Hawkins T."/>
            <person name="Richardson P."/>
            <person name="Lucas S."/>
            <person name="Kohara Y."/>
            <person name="Levine M."/>
            <person name="Satoh N."/>
            <person name="Rokhsar D.S."/>
        </authorList>
    </citation>
    <scope>NUCLEOTIDE SEQUENCE [LARGE SCALE GENOMIC DNA]</scope>
</reference>
<dbReference type="InParanoid" id="F6SL18"/>
<keyword evidence="1" id="KW-0343">GTPase activation</keyword>
<dbReference type="STRING" id="7719.ENSCINP00000010603"/>
<dbReference type="InterPro" id="IPR050302">
    <property type="entry name" value="Rab_GAP_TBC_domain"/>
</dbReference>
<name>F6SL18_CIOIN</name>
<dbReference type="Gene3D" id="1.10.10.750">
    <property type="entry name" value="Ypt/Rab-GAP domain of gyp1p, domain 1"/>
    <property type="match status" value="1"/>
</dbReference>
<proteinExistence type="predicted"/>
<dbReference type="FunFam" id="1.10.8.270:FF:000016">
    <property type="entry name" value="TBC1 domain family member 2A"/>
    <property type="match status" value="1"/>
</dbReference>
<dbReference type="Pfam" id="PF00566">
    <property type="entry name" value="RabGAP-TBC"/>
    <property type="match status" value="1"/>
</dbReference>
<dbReference type="Ensembl" id="ENSCINT00000010603.3">
    <property type="protein sequence ID" value="ENSCINP00000010603.3"/>
    <property type="gene ID" value="ENSCING00000005150.3"/>
</dbReference>